<gene>
    <name evidence="2" type="ORF">SAMN05216464_11347</name>
</gene>
<dbReference type="EMBL" id="FNAI01000013">
    <property type="protein sequence ID" value="SDF12614.1"/>
    <property type="molecule type" value="Genomic_DNA"/>
</dbReference>
<evidence type="ECO:0000313" key="3">
    <source>
        <dbReference type="Proteomes" id="UP000199072"/>
    </source>
</evidence>
<dbReference type="InterPro" id="IPR014710">
    <property type="entry name" value="RmlC-like_jellyroll"/>
</dbReference>
<dbReference type="SUPFAM" id="SSF51206">
    <property type="entry name" value="cAMP-binding domain-like"/>
    <property type="match status" value="1"/>
</dbReference>
<dbReference type="RefSeq" id="WP_091153126.1">
    <property type="nucleotide sequence ID" value="NZ_FNAI01000013.1"/>
</dbReference>
<dbReference type="InterPro" id="IPR000595">
    <property type="entry name" value="cNMP-bd_dom"/>
</dbReference>
<protein>
    <submittedName>
        <fullName evidence="2">cAMP-binding domain of CRP or a regulatory subunit of cAMP-dependent protein kinases</fullName>
    </submittedName>
</protein>
<dbReference type="Pfam" id="PF00027">
    <property type="entry name" value="cNMP_binding"/>
    <property type="match status" value="1"/>
</dbReference>
<dbReference type="STRING" id="1391627.SAMN05216464_11347"/>
<evidence type="ECO:0000259" key="1">
    <source>
        <dbReference type="Pfam" id="PF00027"/>
    </source>
</evidence>
<dbReference type="Gene3D" id="2.60.120.10">
    <property type="entry name" value="Jelly Rolls"/>
    <property type="match status" value="1"/>
</dbReference>
<proteinExistence type="predicted"/>
<dbReference type="AlphaFoldDB" id="A0A1G7IJB0"/>
<evidence type="ECO:0000313" key="2">
    <source>
        <dbReference type="EMBL" id="SDF12614.1"/>
    </source>
</evidence>
<reference evidence="2 3" key="1">
    <citation type="submission" date="2016-10" db="EMBL/GenBank/DDBJ databases">
        <authorList>
            <person name="de Groot N.N."/>
        </authorList>
    </citation>
    <scope>NUCLEOTIDE SEQUENCE [LARGE SCALE GENOMIC DNA]</scope>
    <source>
        <strain evidence="2 3">47C3B</strain>
    </source>
</reference>
<feature type="domain" description="Cyclic nucleotide-binding" evidence="1">
    <location>
        <begin position="40"/>
        <end position="120"/>
    </location>
</feature>
<keyword evidence="2" id="KW-0418">Kinase</keyword>
<organism evidence="2 3">
    <name type="scientific">Mucilaginibacter pineti</name>
    <dbReference type="NCBI Taxonomy" id="1391627"/>
    <lineage>
        <taxon>Bacteria</taxon>
        <taxon>Pseudomonadati</taxon>
        <taxon>Bacteroidota</taxon>
        <taxon>Sphingobacteriia</taxon>
        <taxon>Sphingobacteriales</taxon>
        <taxon>Sphingobacteriaceae</taxon>
        <taxon>Mucilaginibacter</taxon>
    </lineage>
</organism>
<sequence>MRDNDEIIRRLFKILCSYKEQPTALHDFLKVVMPAGLKPQREKLFEHNDIVTNAIFVSDGHVAVYGFDGQGDRQLLSLLGKDSIIAGKSFMEQSPSEFELVALPGAYLATISHDHMDYIYANFPDAEELARLIMAANQEKAEKRLHLLKRDAETVILDFYRTNPEFLKTNLLLDIDLASYLLISEKTLRNVRMKLFRDGRLQSADLSNG</sequence>
<dbReference type="OrthoDB" id="769587at2"/>
<accession>A0A1G7IJB0</accession>
<keyword evidence="3" id="KW-1185">Reference proteome</keyword>
<dbReference type="Proteomes" id="UP000199072">
    <property type="component" value="Unassembled WGS sequence"/>
</dbReference>
<keyword evidence="2" id="KW-0808">Transferase</keyword>
<name>A0A1G7IJB0_9SPHI</name>
<dbReference type="GO" id="GO:0016301">
    <property type="term" value="F:kinase activity"/>
    <property type="evidence" value="ECO:0007669"/>
    <property type="project" value="UniProtKB-KW"/>
</dbReference>
<dbReference type="InterPro" id="IPR018490">
    <property type="entry name" value="cNMP-bd_dom_sf"/>
</dbReference>